<keyword evidence="1" id="KW-1133">Transmembrane helix</keyword>
<evidence type="ECO:0000313" key="2">
    <source>
        <dbReference type="EMBL" id="MBM7561443.1"/>
    </source>
</evidence>
<keyword evidence="3" id="KW-1185">Reference proteome</keyword>
<keyword evidence="1" id="KW-0812">Transmembrane</keyword>
<organism evidence="2 3">
    <name type="scientific">Fusibacter tunisiensis</name>
    <dbReference type="NCBI Taxonomy" id="1008308"/>
    <lineage>
        <taxon>Bacteria</taxon>
        <taxon>Bacillati</taxon>
        <taxon>Bacillota</taxon>
        <taxon>Clostridia</taxon>
        <taxon>Eubacteriales</taxon>
        <taxon>Eubacteriales Family XII. Incertae Sedis</taxon>
        <taxon>Fusibacter</taxon>
    </lineage>
</organism>
<dbReference type="EMBL" id="JAFBDT010000005">
    <property type="protein sequence ID" value="MBM7561443.1"/>
    <property type="molecule type" value="Genomic_DNA"/>
</dbReference>
<evidence type="ECO:0000313" key="3">
    <source>
        <dbReference type="Proteomes" id="UP000767854"/>
    </source>
</evidence>
<protein>
    <submittedName>
        <fullName evidence="2">Uncharacterized protein YpmB</fullName>
    </submittedName>
</protein>
<evidence type="ECO:0000256" key="1">
    <source>
        <dbReference type="SAM" id="Phobius"/>
    </source>
</evidence>
<feature type="transmembrane region" description="Helical" evidence="1">
    <location>
        <begin position="7"/>
        <end position="31"/>
    </location>
</feature>
<accession>A0ABS2MPX6</accession>
<sequence>MSPKKKIFIICIIVLVLSALFQFRGLMLAVFEEWKYHAEASNANRISTVYQMDVLEKEKHDKNYLYIGVDSETNQDKFVYVLFMDKKAHVIYAHEGISYVKAKQIGLDNGYEVNTDKLLVWQSYTKEKSNAGDNIANHMYWLVFEDPYEKNVYINFTTGEIMVR</sequence>
<dbReference type="Proteomes" id="UP000767854">
    <property type="component" value="Unassembled WGS sequence"/>
</dbReference>
<gene>
    <name evidence="2" type="ORF">JOC49_000963</name>
</gene>
<keyword evidence="1" id="KW-0472">Membrane</keyword>
<comment type="caution">
    <text evidence="2">The sequence shown here is derived from an EMBL/GenBank/DDBJ whole genome shotgun (WGS) entry which is preliminary data.</text>
</comment>
<proteinExistence type="predicted"/>
<name>A0ABS2MPX6_9FIRM</name>
<dbReference type="RefSeq" id="WP_204662957.1">
    <property type="nucleotide sequence ID" value="NZ_JAFBDT010000005.1"/>
</dbReference>
<reference evidence="2 3" key="1">
    <citation type="submission" date="2021-01" db="EMBL/GenBank/DDBJ databases">
        <title>Genomic Encyclopedia of Type Strains, Phase IV (KMG-IV): sequencing the most valuable type-strain genomes for metagenomic binning, comparative biology and taxonomic classification.</title>
        <authorList>
            <person name="Goeker M."/>
        </authorList>
    </citation>
    <scope>NUCLEOTIDE SEQUENCE [LARGE SCALE GENOMIC DNA]</scope>
    <source>
        <strain evidence="2 3">DSM 24436</strain>
    </source>
</reference>